<feature type="domain" description="Protein kinase" evidence="7">
    <location>
        <begin position="38"/>
        <end position="302"/>
    </location>
</feature>
<dbReference type="InterPro" id="IPR000719">
    <property type="entry name" value="Prot_kinase_dom"/>
</dbReference>
<dbReference type="GO" id="GO:0004674">
    <property type="term" value="F:protein serine/threonine kinase activity"/>
    <property type="evidence" value="ECO:0007669"/>
    <property type="project" value="UniProtKB-EC"/>
</dbReference>
<comment type="caution">
    <text evidence="8">The sequence shown here is derived from an EMBL/GenBank/DDBJ whole genome shotgun (WGS) entry which is preliminary data.</text>
</comment>
<dbReference type="SUPFAM" id="SSF56112">
    <property type="entry name" value="Protein kinase-like (PK-like)"/>
    <property type="match status" value="1"/>
</dbReference>
<dbReference type="RefSeq" id="WP_320422424.1">
    <property type="nucleotide sequence ID" value="NZ_JAXCLA010000003.1"/>
</dbReference>
<feature type="compositionally biased region" description="Gly residues" evidence="6">
    <location>
        <begin position="1"/>
        <end position="10"/>
    </location>
</feature>
<evidence type="ECO:0000256" key="5">
    <source>
        <dbReference type="PROSITE-ProRule" id="PRU10141"/>
    </source>
</evidence>
<keyword evidence="1 8" id="KW-0808">Transferase</keyword>
<dbReference type="Pfam" id="PF00069">
    <property type="entry name" value="Pkinase"/>
    <property type="match status" value="1"/>
</dbReference>
<keyword evidence="3 8" id="KW-0418">Kinase</keyword>
<evidence type="ECO:0000313" key="8">
    <source>
        <dbReference type="EMBL" id="MDY0744504.1"/>
    </source>
</evidence>
<dbReference type="EMBL" id="JAXCLA010000003">
    <property type="protein sequence ID" value="MDY0744504.1"/>
    <property type="molecule type" value="Genomic_DNA"/>
</dbReference>
<keyword evidence="2 5" id="KW-0547">Nucleotide-binding</keyword>
<proteinExistence type="predicted"/>
<feature type="compositionally biased region" description="Basic and acidic residues" evidence="6">
    <location>
        <begin position="361"/>
        <end position="370"/>
    </location>
</feature>
<gene>
    <name evidence="8" type="ORF">SNE35_08300</name>
</gene>
<protein>
    <submittedName>
        <fullName evidence="8">Serine/threonine-protein kinase</fullName>
        <ecNumber evidence="8">2.7.11.1</ecNumber>
    </submittedName>
</protein>
<keyword evidence="9" id="KW-1185">Reference proteome</keyword>
<keyword evidence="4 5" id="KW-0067">ATP-binding</keyword>
<name>A0ABU5DED9_9BURK</name>
<evidence type="ECO:0000256" key="3">
    <source>
        <dbReference type="ARBA" id="ARBA00022777"/>
    </source>
</evidence>
<dbReference type="Proteomes" id="UP001285263">
    <property type="component" value="Unassembled WGS sequence"/>
</dbReference>
<dbReference type="EC" id="2.7.11.1" evidence="8"/>
<evidence type="ECO:0000256" key="6">
    <source>
        <dbReference type="SAM" id="MobiDB-lite"/>
    </source>
</evidence>
<evidence type="ECO:0000256" key="2">
    <source>
        <dbReference type="ARBA" id="ARBA00022741"/>
    </source>
</evidence>
<feature type="binding site" evidence="5">
    <location>
        <position position="67"/>
    </location>
    <ligand>
        <name>ATP</name>
        <dbReference type="ChEBI" id="CHEBI:30616"/>
    </ligand>
</feature>
<accession>A0ABU5DED9</accession>
<dbReference type="SMART" id="SM00220">
    <property type="entry name" value="S_TKc"/>
    <property type="match status" value="1"/>
</dbReference>
<evidence type="ECO:0000313" key="9">
    <source>
        <dbReference type="Proteomes" id="UP001285263"/>
    </source>
</evidence>
<dbReference type="PROSITE" id="PS00107">
    <property type="entry name" value="PROTEIN_KINASE_ATP"/>
    <property type="match status" value="1"/>
</dbReference>
<evidence type="ECO:0000256" key="4">
    <source>
        <dbReference type="ARBA" id="ARBA00022840"/>
    </source>
</evidence>
<dbReference type="CDD" id="cd14014">
    <property type="entry name" value="STKc_PknB_like"/>
    <property type="match status" value="1"/>
</dbReference>
<dbReference type="Gene3D" id="1.10.510.10">
    <property type="entry name" value="Transferase(Phosphotransferase) domain 1"/>
    <property type="match status" value="1"/>
</dbReference>
<reference evidence="8 9" key="1">
    <citation type="submission" date="2023-11" db="EMBL/GenBank/DDBJ databases">
        <title>Paucibacter sp. nov., isolated from fresh soil in Korea.</title>
        <authorList>
            <person name="Le N.T.T."/>
        </authorList>
    </citation>
    <scope>NUCLEOTIDE SEQUENCE [LARGE SCALE GENOMIC DNA]</scope>
    <source>
        <strain evidence="8 9">R3-3</strain>
    </source>
</reference>
<feature type="region of interest" description="Disordered" evidence="6">
    <location>
        <begin position="313"/>
        <end position="370"/>
    </location>
</feature>
<dbReference type="PANTHER" id="PTHR43289:SF6">
    <property type="entry name" value="SERINE_THREONINE-PROTEIN KINASE NEKL-3"/>
    <property type="match status" value="1"/>
</dbReference>
<feature type="region of interest" description="Disordered" evidence="6">
    <location>
        <begin position="1"/>
        <end position="31"/>
    </location>
</feature>
<dbReference type="InterPro" id="IPR008271">
    <property type="entry name" value="Ser/Thr_kinase_AS"/>
</dbReference>
<dbReference type="InterPro" id="IPR017441">
    <property type="entry name" value="Protein_kinase_ATP_BS"/>
</dbReference>
<evidence type="ECO:0000259" key="7">
    <source>
        <dbReference type="PROSITE" id="PS50011"/>
    </source>
</evidence>
<organism evidence="8 9">
    <name type="scientific">Roseateles agri</name>
    <dbReference type="NCBI Taxonomy" id="3098619"/>
    <lineage>
        <taxon>Bacteria</taxon>
        <taxon>Pseudomonadati</taxon>
        <taxon>Pseudomonadota</taxon>
        <taxon>Betaproteobacteria</taxon>
        <taxon>Burkholderiales</taxon>
        <taxon>Sphaerotilaceae</taxon>
        <taxon>Roseateles</taxon>
    </lineage>
</organism>
<dbReference type="Gene3D" id="3.30.200.20">
    <property type="entry name" value="Phosphorylase Kinase, domain 1"/>
    <property type="match status" value="1"/>
</dbReference>
<dbReference type="PROSITE" id="PS00108">
    <property type="entry name" value="PROTEIN_KINASE_ST"/>
    <property type="match status" value="1"/>
</dbReference>
<dbReference type="InterPro" id="IPR011009">
    <property type="entry name" value="Kinase-like_dom_sf"/>
</dbReference>
<evidence type="ECO:0000256" key="1">
    <source>
        <dbReference type="ARBA" id="ARBA00022679"/>
    </source>
</evidence>
<dbReference type="PANTHER" id="PTHR43289">
    <property type="entry name" value="MITOGEN-ACTIVATED PROTEIN KINASE KINASE KINASE 20-RELATED"/>
    <property type="match status" value="1"/>
</dbReference>
<dbReference type="PROSITE" id="PS50011">
    <property type="entry name" value="PROTEIN_KINASE_DOM"/>
    <property type="match status" value="1"/>
</dbReference>
<sequence>MSGAEGGGGFWRRLIGGKNARPDEEPQPPQPISALARYRRERELGRGSMGAVYLAIDEQTGHQVALKLLALQREFSVDDLADVRQRFMREARAAGHLQHPDILQVLDAGESGEDAWIVMEYVQGQDLSHFTRPGALLPAVEVLGIAIRLARALDYAHRQGVVHRDIKPANVMLDRAGGTLKVMDFGIARIADGSRTRTGLVLGTPSFMSPEQLAGLKVDGRSDLYSLGVLLYQLLTGHLPHQSDSMAKLMHQIANQPPPDVRHYRRGLPESLALVLALALEKRPELRYASGEQLAQDLEAVLAQGLGEASAPDLSLGDGAESGTVLADTVDPFAQTIRLDAPEAGQNSATPDEPEAPAATDKTDKPSPQP</sequence>